<dbReference type="Proteomes" id="UP000249091">
    <property type="component" value="Chromosome 1"/>
</dbReference>
<dbReference type="EMBL" id="LS483468">
    <property type="protein sequence ID" value="SQI33834.1"/>
    <property type="molecule type" value="Genomic_DNA"/>
</dbReference>
<feature type="domain" description="DUF6777" evidence="2">
    <location>
        <begin position="72"/>
        <end position="228"/>
    </location>
</feature>
<organism evidence="3 4">
    <name type="scientific">Rhodococcus coprophilus</name>
    <dbReference type="NCBI Taxonomy" id="38310"/>
    <lineage>
        <taxon>Bacteria</taxon>
        <taxon>Bacillati</taxon>
        <taxon>Actinomycetota</taxon>
        <taxon>Actinomycetes</taxon>
        <taxon>Mycobacteriales</taxon>
        <taxon>Nocardiaceae</taxon>
        <taxon>Rhodococcus</taxon>
    </lineage>
</organism>
<evidence type="ECO:0000259" key="2">
    <source>
        <dbReference type="Pfam" id="PF20568"/>
    </source>
</evidence>
<evidence type="ECO:0000313" key="3">
    <source>
        <dbReference type="EMBL" id="SQI33834.1"/>
    </source>
</evidence>
<keyword evidence="4" id="KW-1185">Reference proteome</keyword>
<accession>A0A2X4XB93</accession>
<feature type="compositionally biased region" description="Pro residues" evidence="1">
    <location>
        <begin position="268"/>
        <end position="344"/>
    </location>
</feature>
<feature type="compositionally biased region" description="Pro residues" evidence="1">
    <location>
        <begin position="236"/>
        <end position="245"/>
    </location>
</feature>
<evidence type="ECO:0000256" key="1">
    <source>
        <dbReference type="SAM" id="MobiDB-lite"/>
    </source>
</evidence>
<dbReference type="InterPro" id="IPR046704">
    <property type="entry name" value="DUF6777"/>
</dbReference>
<evidence type="ECO:0000313" key="4">
    <source>
        <dbReference type="Proteomes" id="UP000249091"/>
    </source>
</evidence>
<dbReference type="KEGG" id="rcr:NCTC10994_02661"/>
<protein>
    <recommendedName>
        <fullName evidence="2">DUF6777 domain-containing protein</fullName>
    </recommendedName>
</protein>
<feature type="region of interest" description="Disordered" evidence="1">
    <location>
        <begin position="229"/>
        <end position="344"/>
    </location>
</feature>
<gene>
    <name evidence="3" type="ORF">NCTC10994_02661</name>
</gene>
<reference evidence="3 4" key="1">
    <citation type="submission" date="2018-06" db="EMBL/GenBank/DDBJ databases">
        <authorList>
            <consortium name="Pathogen Informatics"/>
            <person name="Doyle S."/>
        </authorList>
    </citation>
    <scope>NUCLEOTIDE SEQUENCE [LARGE SCALE GENOMIC DNA]</scope>
    <source>
        <strain evidence="3 4">NCTC10994</strain>
    </source>
</reference>
<dbReference type="Pfam" id="PF20568">
    <property type="entry name" value="DUF6777"/>
    <property type="match status" value="1"/>
</dbReference>
<name>A0A2X4XB93_9NOCA</name>
<feature type="compositionally biased region" description="Polar residues" evidence="1">
    <location>
        <begin position="246"/>
        <end position="256"/>
    </location>
</feature>
<dbReference type="AlphaFoldDB" id="A0A2X4XB93"/>
<sequence>MLALTALVVGACGSGGSQEPATVRLQVATSQGEYPWTGPLLPPQAPVAVPPPAPDAVEEAGDPVSADGAVPSVPGDRAALYGGSLERTLCDRNAMVDTLEGDRSKADAWRGVLEVADIRGYISKLSPVLLRADTRVTLHEYRDNAASPVQAVLETGTIVLVDNRGVPRVRCARGNPLSSPVMTADAELEGRTWPGLNPERLFVVQPAEKPVEELRVVDIMTGGILPVRVGEGKQAPAPPPPPPPIETSTENPQSPSSEERRAQVQEPAPVPEPAPAPAPAAPPPEFVPQPAPAPAPAPEPAPAPPPPAPVRPPAPAPAPPPPPPPPQIQIPIPGAPPVVIPLPF</sequence>
<dbReference type="STRING" id="1219011.GCA_001895045_02552"/>
<proteinExistence type="predicted"/>